<reference evidence="5 6" key="1">
    <citation type="submission" date="2015-03" db="EMBL/GenBank/DDBJ databases">
        <authorList>
            <person name="Morales-Cruz A."/>
            <person name="Amrine K.C."/>
            <person name="Cantu D."/>
        </authorList>
    </citation>
    <scope>NUCLEOTIDE SEQUENCE [LARGE SCALE GENOMIC DNA]</scope>
    <source>
        <strain evidence="5">DS831</strain>
    </source>
</reference>
<dbReference type="AlphaFoldDB" id="A0A0G2ED57"/>
<feature type="active site" description="Proton acceptor" evidence="2">
    <location>
        <position position="46"/>
    </location>
</feature>
<reference evidence="5 6" key="2">
    <citation type="submission" date="2015-05" db="EMBL/GenBank/DDBJ databases">
        <title>Distinctive expansion of gene families associated with plant cell wall degradation and secondary metabolism in the genomes of grapevine trunk pathogens.</title>
        <authorList>
            <person name="Lawrence D.P."/>
            <person name="Travadon R."/>
            <person name="Rolshausen P.E."/>
            <person name="Baumgartner K."/>
        </authorList>
    </citation>
    <scope>NUCLEOTIDE SEQUENCE [LARGE SCALE GENOMIC DNA]</scope>
    <source>
        <strain evidence="5">DS831</strain>
    </source>
</reference>
<dbReference type="PANTHER" id="PTHR46044">
    <property type="entry name" value="NITRILASE"/>
    <property type="match status" value="1"/>
</dbReference>
<evidence type="ECO:0000313" key="5">
    <source>
        <dbReference type="EMBL" id="KKY20419.1"/>
    </source>
</evidence>
<protein>
    <submittedName>
        <fullName evidence="5">Putative nitrilase</fullName>
    </submittedName>
</protein>
<proteinExistence type="inferred from homology"/>
<dbReference type="Gene3D" id="3.60.110.10">
    <property type="entry name" value="Carbon-nitrogen hydrolase"/>
    <property type="match status" value="1"/>
</dbReference>
<dbReference type="PROSITE" id="PS50263">
    <property type="entry name" value="CN_HYDROLASE"/>
    <property type="match status" value="1"/>
</dbReference>
<evidence type="ECO:0000313" key="6">
    <source>
        <dbReference type="Proteomes" id="UP000034182"/>
    </source>
</evidence>
<dbReference type="InterPro" id="IPR036526">
    <property type="entry name" value="C-N_Hydrolase_sf"/>
</dbReference>
<feature type="region of interest" description="Disordered" evidence="3">
    <location>
        <begin position="261"/>
        <end position="285"/>
    </location>
</feature>
<dbReference type="Proteomes" id="UP000034182">
    <property type="component" value="Unassembled WGS sequence"/>
</dbReference>
<dbReference type="Pfam" id="PF00795">
    <property type="entry name" value="CN_hydrolase"/>
    <property type="match status" value="1"/>
</dbReference>
<dbReference type="InterPro" id="IPR000132">
    <property type="entry name" value="Nitrilase/CN_hydratase_CS"/>
</dbReference>
<sequence length="405" mass="44246">MPKPKTLKLAVAQARTLDTTAETVRALEQTTRKAAAQGVDLLLFPEAYLGGYPRTCSFGASVGARDPIGREQFLAYFHDAVDLGDTPLDAGDDWVERRLPVAKGAKWRGDGTREELERIARETGVFVVTGLVERSGGSLYCSVVYVCPLRGAVGKRRKLMPTGTERLIWAQGQPKTLKAVTATIKGVRLTFAAAICWENFMPLTRFAIYAQNVNLYLAPTADARDTWLPLMRTIANESRAYVLSSNQCVKRKHLPAWITDHQGQRKKEQQGHVVEAKPKSSGRRRSTLTIEEGHEICIPNPEVNGHGPSSSAISEDEDVRSALPVSHPSSAADEEFVCRGGSCIVGPYGDVLAGPSWEVEDDVLAVEVDFEECDRGRLDIDVAGSYARNDAFKLTVEGLDLAPPP</sequence>
<evidence type="ECO:0000259" key="4">
    <source>
        <dbReference type="PROSITE" id="PS50263"/>
    </source>
</evidence>
<evidence type="ECO:0000256" key="2">
    <source>
        <dbReference type="PROSITE-ProRule" id="PRU10139"/>
    </source>
</evidence>
<dbReference type="InterPro" id="IPR044149">
    <property type="entry name" value="Nitrilases_CHs"/>
</dbReference>
<evidence type="ECO:0000256" key="3">
    <source>
        <dbReference type="SAM" id="MobiDB-lite"/>
    </source>
</evidence>
<evidence type="ECO:0000256" key="1">
    <source>
        <dbReference type="ARBA" id="ARBA00008129"/>
    </source>
</evidence>
<feature type="compositionally biased region" description="Basic and acidic residues" evidence="3">
    <location>
        <begin position="262"/>
        <end position="278"/>
    </location>
</feature>
<dbReference type="GO" id="GO:0016836">
    <property type="term" value="F:hydro-lyase activity"/>
    <property type="evidence" value="ECO:0007669"/>
    <property type="project" value="UniProtKB-ARBA"/>
</dbReference>
<dbReference type="PANTHER" id="PTHR46044:SF12">
    <property type="entry name" value="HYDROLASE"/>
    <property type="match status" value="1"/>
</dbReference>
<dbReference type="InterPro" id="IPR003010">
    <property type="entry name" value="C-N_Hydrolase"/>
</dbReference>
<dbReference type="PROSITE" id="PS00920">
    <property type="entry name" value="NITRIL_CHT_1"/>
    <property type="match status" value="1"/>
</dbReference>
<name>A0A0G2ED57_9PEZI</name>
<feature type="domain" description="CN hydrolase" evidence="4">
    <location>
        <begin position="7"/>
        <end position="370"/>
    </location>
</feature>
<comment type="caution">
    <text evidence="5">The sequence shown here is derived from an EMBL/GenBank/DDBJ whole genome shotgun (WGS) entry which is preliminary data.</text>
</comment>
<dbReference type="EMBL" id="LAQI01000100">
    <property type="protein sequence ID" value="KKY20419.1"/>
    <property type="molecule type" value="Genomic_DNA"/>
</dbReference>
<dbReference type="GO" id="GO:0000257">
    <property type="term" value="F:nitrilase activity"/>
    <property type="evidence" value="ECO:0007669"/>
    <property type="project" value="UniProtKB-ARBA"/>
</dbReference>
<organism evidence="5 6">
    <name type="scientific">Diplodia seriata</name>
    <dbReference type="NCBI Taxonomy" id="420778"/>
    <lineage>
        <taxon>Eukaryota</taxon>
        <taxon>Fungi</taxon>
        <taxon>Dikarya</taxon>
        <taxon>Ascomycota</taxon>
        <taxon>Pezizomycotina</taxon>
        <taxon>Dothideomycetes</taxon>
        <taxon>Dothideomycetes incertae sedis</taxon>
        <taxon>Botryosphaeriales</taxon>
        <taxon>Botryosphaeriaceae</taxon>
        <taxon>Diplodia</taxon>
    </lineage>
</organism>
<gene>
    <name evidence="5" type="ORF">UCDDS831_g04761</name>
</gene>
<accession>A0A0G2ED57</accession>
<dbReference type="SUPFAM" id="SSF56317">
    <property type="entry name" value="Carbon-nitrogen hydrolase"/>
    <property type="match status" value="1"/>
</dbReference>
<comment type="similarity">
    <text evidence="1">Belongs to the carbon-nitrogen hydrolase superfamily. Nitrilase family.</text>
</comment>
<dbReference type="FunFam" id="3.60.110.10:FF:000016">
    <property type="entry name" value="Nitrilase blr3397"/>
    <property type="match status" value="1"/>
</dbReference>